<protein>
    <submittedName>
        <fullName evidence="1">Uncharacterized protein</fullName>
    </submittedName>
</protein>
<reference evidence="1 2" key="1">
    <citation type="submission" date="2018-06" db="EMBL/GenBank/DDBJ databases">
        <authorList>
            <consortium name="Pathogen Informatics"/>
            <person name="Doyle S."/>
        </authorList>
    </citation>
    <scope>NUCLEOTIDE SEQUENCE [LARGE SCALE GENOMIC DNA]</scope>
    <source>
        <strain evidence="1 2">NCTC13043</strain>
    </source>
</reference>
<gene>
    <name evidence="1" type="ORF">NCTC13043_02010</name>
</gene>
<sequence>MEVVEKHINKALLKVEIAIDNAIIDSKPIEELAGIKSCLLEAKKSLYYANTTE</sequence>
<evidence type="ECO:0000313" key="2">
    <source>
        <dbReference type="Proteomes" id="UP000254235"/>
    </source>
</evidence>
<dbReference type="EMBL" id="UGTP01000002">
    <property type="protein sequence ID" value="SUC37521.1"/>
    <property type="molecule type" value="Genomic_DNA"/>
</dbReference>
<dbReference type="AlphaFoldDB" id="A0A379G9E8"/>
<accession>A0A379G9E8</accession>
<dbReference type="GeneID" id="78572271"/>
<organism evidence="1 2">
    <name type="scientific">Prevotella pallens</name>
    <dbReference type="NCBI Taxonomy" id="60133"/>
    <lineage>
        <taxon>Bacteria</taxon>
        <taxon>Pseudomonadati</taxon>
        <taxon>Bacteroidota</taxon>
        <taxon>Bacteroidia</taxon>
        <taxon>Bacteroidales</taxon>
        <taxon>Prevotellaceae</taxon>
        <taxon>Prevotella</taxon>
    </lineage>
</organism>
<name>A0A379G9E8_9BACT</name>
<evidence type="ECO:0000313" key="1">
    <source>
        <dbReference type="EMBL" id="SUC37521.1"/>
    </source>
</evidence>
<dbReference type="Proteomes" id="UP000254235">
    <property type="component" value="Unassembled WGS sequence"/>
</dbReference>
<dbReference type="RefSeq" id="WP_181792353.1">
    <property type="nucleotide sequence ID" value="NZ_UGTP01000002.1"/>
</dbReference>
<proteinExistence type="predicted"/>